<dbReference type="Pfam" id="PF13517">
    <property type="entry name" value="FG-GAP_3"/>
    <property type="match status" value="3"/>
</dbReference>
<keyword evidence="1" id="KW-0732">Signal</keyword>
<name>A0A5M6DNX6_9BACT</name>
<gene>
    <name evidence="4" type="ORF">F0145_00605</name>
</gene>
<dbReference type="Gene3D" id="1.25.40.10">
    <property type="entry name" value="Tetratricopeptide repeat domain"/>
    <property type="match status" value="1"/>
</dbReference>
<evidence type="ECO:0000256" key="1">
    <source>
        <dbReference type="ARBA" id="ARBA00022729"/>
    </source>
</evidence>
<feature type="region of interest" description="Disordered" evidence="2">
    <location>
        <begin position="746"/>
        <end position="768"/>
    </location>
</feature>
<evidence type="ECO:0000313" key="5">
    <source>
        <dbReference type="Proteomes" id="UP000323426"/>
    </source>
</evidence>
<dbReference type="SUPFAM" id="SSF69318">
    <property type="entry name" value="Integrin alpha N-terminal domain"/>
    <property type="match status" value="1"/>
</dbReference>
<feature type="domain" description="ASPIC/UnbV" evidence="3">
    <location>
        <begin position="654"/>
        <end position="724"/>
    </location>
</feature>
<dbReference type="InterPro" id="IPR011990">
    <property type="entry name" value="TPR-like_helical_dom_sf"/>
</dbReference>
<comment type="caution">
    <text evidence="4">The sequence shown here is derived from an EMBL/GenBank/DDBJ whole genome shotgun (WGS) entry which is preliminary data.</text>
</comment>
<organism evidence="4 5">
    <name type="scientific">Adhaeribacter rhizoryzae</name>
    <dbReference type="NCBI Taxonomy" id="2607907"/>
    <lineage>
        <taxon>Bacteria</taxon>
        <taxon>Pseudomonadati</taxon>
        <taxon>Bacteroidota</taxon>
        <taxon>Cytophagia</taxon>
        <taxon>Cytophagales</taxon>
        <taxon>Hymenobacteraceae</taxon>
        <taxon>Adhaeribacter</taxon>
    </lineage>
</organism>
<dbReference type="InterPro" id="IPR028994">
    <property type="entry name" value="Integrin_alpha_N"/>
</dbReference>
<evidence type="ECO:0000256" key="2">
    <source>
        <dbReference type="SAM" id="MobiDB-lite"/>
    </source>
</evidence>
<accession>A0A5M6DNX6</accession>
<dbReference type="PROSITE" id="PS51257">
    <property type="entry name" value="PROKAR_LIPOPROTEIN"/>
    <property type="match status" value="1"/>
</dbReference>
<dbReference type="SUPFAM" id="SSF48452">
    <property type="entry name" value="TPR-like"/>
    <property type="match status" value="1"/>
</dbReference>
<dbReference type="Gene3D" id="2.130.10.130">
    <property type="entry name" value="Integrin alpha, N-terminal"/>
    <property type="match status" value="2"/>
</dbReference>
<reference evidence="4 5" key="1">
    <citation type="submission" date="2019-09" db="EMBL/GenBank/DDBJ databases">
        <title>Genome sequence and assembly of Adhaeribacter sp.</title>
        <authorList>
            <person name="Chhetri G."/>
        </authorList>
    </citation>
    <scope>NUCLEOTIDE SEQUENCE [LARGE SCALE GENOMIC DNA]</scope>
    <source>
        <strain evidence="4 5">DK36</strain>
    </source>
</reference>
<dbReference type="PANTHER" id="PTHR16026">
    <property type="entry name" value="CARTILAGE ACIDIC PROTEIN 1"/>
    <property type="match status" value="1"/>
</dbReference>
<dbReference type="EMBL" id="VWSF01000001">
    <property type="protein sequence ID" value="KAA5549133.1"/>
    <property type="molecule type" value="Genomic_DNA"/>
</dbReference>
<dbReference type="Pfam" id="PF07593">
    <property type="entry name" value="UnbV_ASPIC"/>
    <property type="match status" value="1"/>
</dbReference>
<dbReference type="PANTHER" id="PTHR16026:SF0">
    <property type="entry name" value="CARTILAGE ACIDIC PROTEIN 1"/>
    <property type="match status" value="1"/>
</dbReference>
<evidence type="ECO:0000259" key="3">
    <source>
        <dbReference type="Pfam" id="PF07593"/>
    </source>
</evidence>
<protein>
    <submittedName>
        <fullName evidence="4">CRTAC1 family protein</fullName>
    </submittedName>
</protein>
<sequence length="768" mass="85234">MRNIYFWLLLSLIGFTACQPKQNNAYQDAATVKMVELLENTAKKNYIPDNKFANQVRVIYLDSLAKKSTGKQKFNYENQLATELLRVGRSKEAAVLFQKLYNELSNQKNYLNPLEKQLLAKLEANIALAYLRTGEQENCLVNHTSASCIFPIRAAGFHTLPQGSSKAISHYTTILQKHPDALQYRWLLNIAYMTLGQYPNQVPAQWLIPGIDKADFPARPFPEIAASLGLDVAGISGGSIIEDFNNDNYLDLVVSAYGLRDQMRYFRNNGDGTFTDITEKAGLKGMVSGLNMVQADYNNDGFTDILVLRGAWHEEFGNQPNSLLQNKGDGTFRDVTVAAGLLSLHPTQTATWQDFNNDGWLDLFIGNEQYNKFTPIPSELYLSNRNGTFTNITEHAGLEINEYVKGVTSGDFDNDGFSDIYVSTLHGKNHLFRNNGPDKKGLVQFTDVTDQAGLGKPIMSFPTFFWDYNNDGWLDIFVSGYKFSTDPSVGYNIAAEYLGLPSQAENARLYRNNQNGTFTDVSEAAGVNKAFYTMGCNFLDYDNDGFLDMYLATGDPSFESLIPNKLLRNNAGQNFQDVTTAAQVGHLQKGHAIAVGDLDNDGDRDIYAVLGGAFEGDNYQNALFQNPYNSNESNATGNNWISIKPEGKKANRGAIGTRLKFTLDENGKERFIHRDVNSGGSFGAATLKAEVGLGKATVIKALEIRWAGSGTVQVLKNIPVNQFIRIQEGNNQVQKITVKKLNFAPSGKQHHHNHQMGASPVTRQGKEK</sequence>
<keyword evidence="5" id="KW-1185">Reference proteome</keyword>
<dbReference type="InterPro" id="IPR013517">
    <property type="entry name" value="FG-GAP"/>
</dbReference>
<dbReference type="RefSeq" id="WP_150086128.1">
    <property type="nucleotide sequence ID" value="NZ_VWSF01000001.1"/>
</dbReference>
<dbReference type="AlphaFoldDB" id="A0A5M6DNX6"/>
<evidence type="ECO:0000313" key="4">
    <source>
        <dbReference type="EMBL" id="KAA5549133.1"/>
    </source>
</evidence>
<dbReference type="InterPro" id="IPR011519">
    <property type="entry name" value="UnbV_ASPIC"/>
</dbReference>
<dbReference type="InterPro" id="IPR027039">
    <property type="entry name" value="Crtac1"/>
</dbReference>
<dbReference type="Proteomes" id="UP000323426">
    <property type="component" value="Unassembled WGS sequence"/>
</dbReference>
<proteinExistence type="predicted"/>